<organism evidence="1 2">
    <name type="scientific">Winogradskyella endarachnes</name>
    <dbReference type="NCBI Taxonomy" id="2681965"/>
    <lineage>
        <taxon>Bacteria</taxon>
        <taxon>Pseudomonadati</taxon>
        <taxon>Bacteroidota</taxon>
        <taxon>Flavobacteriia</taxon>
        <taxon>Flavobacteriales</taxon>
        <taxon>Flavobacteriaceae</taxon>
        <taxon>Winogradskyella</taxon>
    </lineage>
</organism>
<gene>
    <name evidence="1" type="ORF">GN138_07370</name>
</gene>
<keyword evidence="2" id="KW-1185">Reference proteome</keyword>
<accession>A0A6L6U7H1</accession>
<evidence type="ECO:0000313" key="1">
    <source>
        <dbReference type="EMBL" id="MUU78260.1"/>
    </source>
</evidence>
<dbReference type="AlphaFoldDB" id="A0A6L6U7H1"/>
<proteinExistence type="predicted"/>
<dbReference type="RefSeq" id="WP_157363150.1">
    <property type="nucleotide sequence ID" value="NZ_WOWS01000002.1"/>
</dbReference>
<protein>
    <submittedName>
        <fullName evidence="1">Uncharacterized protein</fullName>
    </submittedName>
</protein>
<dbReference type="Proteomes" id="UP000478208">
    <property type="component" value="Unassembled WGS sequence"/>
</dbReference>
<name>A0A6L6U7H1_9FLAO</name>
<dbReference type="EMBL" id="WOWS01000002">
    <property type="protein sequence ID" value="MUU78260.1"/>
    <property type="molecule type" value="Genomic_DNA"/>
</dbReference>
<sequence length="202" mass="23747">MNFNTTIKLLIICTFLFLGCKSIESTPKLKFVFNEQEQEDLQVLKDFFLDDILELNEKNFHYEFKSRILKLDSIGYTTIKRDLVNERLNSISPATFNQIWDYKSEARIRNSLGIYEYLAPKKGGKYLRFLEKNTKFNSQINKYYNETTHSGDFSHTAMLNYINSETIEFDLHNPDILMVFAIHFISICRDNNLGTTSLYDGR</sequence>
<comment type="caution">
    <text evidence="1">The sequence shown here is derived from an EMBL/GenBank/DDBJ whole genome shotgun (WGS) entry which is preliminary data.</text>
</comment>
<reference evidence="1 2" key="1">
    <citation type="submission" date="2019-12" db="EMBL/GenBank/DDBJ databases">
        <authorList>
            <person name="Li J."/>
        </authorList>
    </citation>
    <scope>NUCLEOTIDE SEQUENCE [LARGE SCALE GENOMIC DNA]</scope>
    <source>
        <strain evidence="1 2">HL2-2</strain>
    </source>
</reference>
<evidence type="ECO:0000313" key="2">
    <source>
        <dbReference type="Proteomes" id="UP000478208"/>
    </source>
</evidence>